<feature type="signal peptide" evidence="1">
    <location>
        <begin position="1"/>
        <end position="22"/>
    </location>
</feature>
<evidence type="ECO:0000313" key="2">
    <source>
        <dbReference type="EMBL" id="RAJ88036.1"/>
    </source>
</evidence>
<feature type="chain" id="PRO_5016316077" evidence="1">
    <location>
        <begin position="23"/>
        <end position="246"/>
    </location>
</feature>
<sequence>MFMKVVTLNLCLLVITCIQATAQDSTSYFRTNQMSNALDNFMRSRSIFTANSFSTPEGTVGTPYLFDDWGYMWLDSIDNQPVKKSVIYQANMDLQKNEVIIKGGDGKAYIPETNNVQAMHFKKGNEVHAFVRANLDGAMKFAEQLSTEGKYVLLKDIGITFTHADYTDKGMVQTGKPYNEYKKKYTYYLVQDNKATKIQLKKKSILTVIDKDPVAVAALNKYISGNNVEEAALIQAVDAMNMPVAK</sequence>
<keyword evidence="3" id="KW-1185">Reference proteome</keyword>
<dbReference type="AlphaFoldDB" id="A0A327WF82"/>
<organism evidence="2 3">
    <name type="scientific">Chitinophaga dinghuensis</name>
    <dbReference type="NCBI Taxonomy" id="1539050"/>
    <lineage>
        <taxon>Bacteria</taxon>
        <taxon>Pseudomonadati</taxon>
        <taxon>Bacteroidota</taxon>
        <taxon>Chitinophagia</taxon>
        <taxon>Chitinophagales</taxon>
        <taxon>Chitinophagaceae</taxon>
        <taxon>Chitinophaga</taxon>
    </lineage>
</organism>
<protein>
    <submittedName>
        <fullName evidence="2">Uncharacterized protein</fullName>
    </submittedName>
</protein>
<reference evidence="2 3" key="1">
    <citation type="submission" date="2018-06" db="EMBL/GenBank/DDBJ databases">
        <title>Genomic Encyclopedia of Archaeal and Bacterial Type Strains, Phase II (KMG-II): from individual species to whole genera.</title>
        <authorList>
            <person name="Goeker M."/>
        </authorList>
    </citation>
    <scope>NUCLEOTIDE SEQUENCE [LARGE SCALE GENOMIC DNA]</scope>
    <source>
        <strain evidence="2 3">DSM 29821</strain>
    </source>
</reference>
<dbReference type="Proteomes" id="UP000249819">
    <property type="component" value="Unassembled WGS sequence"/>
</dbReference>
<dbReference type="EMBL" id="QLMA01000001">
    <property type="protein sequence ID" value="RAJ88036.1"/>
    <property type="molecule type" value="Genomic_DNA"/>
</dbReference>
<gene>
    <name evidence="2" type="ORF">CLV59_101801</name>
</gene>
<name>A0A327WF82_9BACT</name>
<keyword evidence="1" id="KW-0732">Signal</keyword>
<proteinExistence type="predicted"/>
<comment type="caution">
    <text evidence="2">The sequence shown here is derived from an EMBL/GenBank/DDBJ whole genome shotgun (WGS) entry which is preliminary data.</text>
</comment>
<evidence type="ECO:0000313" key="3">
    <source>
        <dbReference type="Proteomes" id="UP000249819"/>
    </source>
</evidence>
<evidence type="ECO:0000256" key="1">
    <source>
        <dbReference type="SAM" id="SignalP"/>
    </source>
</evidence>
<accession>A0A327WF82</accession>